<dbReference type="PANTHER" id="PTHR10948">
    <property type="entry name" value="TRANSPOSASE"/>
    <property type="match status" value="1"/>
</dbReference>
<dbReference type="Gene3D" id="3.30.420.10">
    <property type="entry name" value="Ribonuclease H-like superfamily/Ribonuclease H"/>
    <property type="match status" value="1"/>
</dbReference>
<name>A0ABV8WNK0_9MICC</name>
<dbReference type="RefSeq" id="WP_376979704.1">
    <property type="nucleotide sequence ID" value="NZ_JBHSDQ010000013.1"/>
</dbReference>
<gene>
    <name evidence="4" type="ORF">ACFO0G_19515</name>
</gene>
<feature type="region of interest" description="Disordered" evidence="2">
    <location>
        <begin position="126"/>
        <end position="145"/>
    </location>
</feature>
<dbReference type="EMBL" id="JBHSDQ010000013">
    <property type="protein sequence ID" value="MFC4398288.1"/>
    <property type="molecule type" value="Genomic_DNA"/>
</dbReference>
<dbReference type="Pfam" id="PF13936">
    <property type="entry name" value="HTH_38"/>
    <property type="match status" value="1"/>
</dbReference>
<dbReference type="SUPFAM" id="SSF46689">
    <property type="entry name" value="Homeodomain-like"/>
    <property type="match status" value="1"/>
</dbReference>
<dbReference type="NCBIfam" id="NF033563">
    <property type="entry name" value="transpos_IS30"/>
    <property type="match status" value="1"/>
</dbReference>
<evidence type="ECO:0000256" key="1">
    <source>
        <dbReference type="ARBA" id="ARBA00023172"/>
    </source>
</evidence>
<feature type="domain" description="Integrase catalytic" evidence="3">
    <location>
        <begin position="241"/>
        <end position="404"/>
    </location>
</feature>
<dbReference type="Pfam" id="PF13384">
    <property type="entry name" value="HTH_23"/>
    <property type="match status" value="1"/>
</dbReference>
<evidence type="ECO:0000313" key="4">
    <source>
        <dbReference type="EMBL" id="MFC4398288.1"/>
    </source>
</evidence>
<dbReference type="Proteomes" id="UP001595778">
    <property type="component" value="Unassembled WGS sequence"/>
</dbReference>
<protein>
    <submittedName>
        <fullName evidence="4">IS30 family transposase</fullName>
    </submittedName>
</protein>
<dbReference type="InterPro" id="IPR012337">
    <property type="entry name" value="RNaseH-like_sf"/>
</dbReference>
<evidence type="ECO:0000256" key="2">
    <source>
        <dbReference type="SAM" id="MobiDB-lite"/>
    </source>
</evidence>
<proteinExistence type="predicted"/>
<dbReference type="InterPro" id="IPR036397">
    <property type="entry name" value="RNaseH_sf"/>
</dbReference>
<keyword evidence="1" id="KW-0233">DNA recombination</keyword>
<dbReference type="InterPro" id="IPR025246">
    <property type="entry name" value="IS30-like_HTH"/>
</dbReference>
<dbReference type="InterPro" id="IPR009057">
    <property type="entry name" value="Homeodomain-like_sf"/>
</dbReference>
<dbReference type="InterPro" id="IPR053392">
    <property type="entry name" value="Transposase_IS30-like"/>
</dbReference>
<sequence length="418" mass="46737">MRSSTRRSRKMGPEGLVEKKPLYVQLMKEGHSNSAACRILGIHKNTGRRWLHGRNGVEGLVQQGLDPRPGKAVPAATVSSRYLSENERIFIADRLLAKASLQSIARDLGRSPSTISRELARNRLDSRRYHPFRAQQMAQKRRPRPRLAKLAGDDELRDYVVDCLSKRWSPQQVSRALRERFPGQKARHLAHETIYRALYQLSIRPVPAGSARLLRSGKFSRRPRCRTKVKPRQYITDALKIGDRPAHIATREEAGHWEGDLIMGKGNKSAIVTLVERSSRLLVAFALRPGIRSDNIRDQLIEVLGVMPATLRRTLTWDRGSEMAKHAEVTAALGTLVYFCDPASPWQRASNENANGLLRQYFRKGDDLSTIKPADVLFAAAEINSRPRSVLNWSSASAKFATYHAAAAKLAGSGSSVS</sequence>
<dbReference type="Pfam" id="PF00665">
    <property type="entry name" value="rve"/>
    <property type="match status" value="1"/>
</dbReference>
<evidence type="ECO:0000313" key="5">
    <source>
        <dbReference type="Proteomes" id="UP001595778"/>
    </source>
</evidence>
<accession>A0ABV8WNK0</accession>
<dbReference type="SUPFAM" id="SSF53098">
    <property type="entry name" value="Ribonuclease H-like"/>
    <property type="match status" value="1"/>
</dbReference>
<dbReference type="InterPro" id="IPR051917">
    <property type="entry name" value="Transposase-Integrase"/>
</dbReference>
<dbReference type="InterPro" id="IPR001584">
    <property type="entry name" value="Integrase_cat-core"/>
</dbReference>
<reference evidence="5" key="1">
    <citation type="journal article" date="2019" name="Int. J. Syst. Evol. Microbiol.">
        <title>The Global Catalogue of Microorganisms (GCM) 10K type strain sequencing project: providing services to taxonomists for standard genome sequencing and annotation.</title>
        <authorList>
            <consortium name="The Broad Institute Genomics Platform"/>
            <consortium name="The Broad Institute Genome Sequencing Center for Infectious Disease"/>
            <person name="Wu L."/>
            <person name="Ma J."/>
        </authorList>
    </citation>
    <scope>NUCLEOTIDE SEQUENCE [LARGE SCALE GENOMIC DNA]</scope>
    <source>
        <strain evidence="5">PJ61</strain>
    </source>
</reference>
<dbReference type="PANTHER" id="PTHR10948:SF23">
    <property type="entry name" value="TRANSPOSASE INSI FOR INSERTION SEQUENCE ELEMENT IS30A-RELATED"/>
    <property type="match status" value="1"/>
</dbReference>
<comment type="caution">
    <text evidence="4">The sequence shown here is derived from an EMBL/GenBank/DDBJ whole genome shotgun (WGS) entry which is preliminary data.</text>
</comment>
<evidence type="ECO:0000259" key="3">
    <source>
        <dbReference type="PROSITE" id="PS50994"/>
    </source>
</evidence>
<organism evidence="4 5">
    <name type="scientific">Arthrobacter sedimenti</name>
    <dbReference type="NCBI Taxonomy" id="2694931"/>
    <lineage>
        <taxon>Bacteria</taxon>
        <taxon>Bacillati</taxon>
        <taxon>Actinomycetota</taxon>
        <taxon>Actinomycetes</taxon>
        <taxon>Micrococcales</taxon>
        <taxon>Micrococcaceae</taxon>
        <taxon>Arthrobacter</taxon>
    </lineage>
</organism>
<keyword evidence="5" id="KW-1185">Reference proteome</keyword>
<dbReference type="PROSITE" id="PS50994">
    <property type="entry name" value="INTEGRASE"/>
    <property type="match status" value="1"/>
</dbReference>